<feature type="signal peptide" evidence="1">
    <location>
        <begin position="1"/>
        <end position="20"/>
    </location>
</feature>
<dbReference type="EMBL" id="JAACJL010000058">
    <property type="protein sequence ID" value="KAF4611036.1"/>
    <property type="molecule type" value="Genomic_DNA"/>
</dbReference>
<reference evidence="2 3" key="1">
    <citation type="submission" date="2019-12" db="EMBL/GenBank/DDBJ databases">
        <authorList>
            <person name="Floudas D."/>
            <person name="Bentzer J."/>
            <person name="Ahren D."/>
            <person name="Johansson T."/>
            <person name="Persson P."/>
            <person name="Tunlid A."/>
        </authorList>
    </citation>
    <scope>NUCLEOTIDE SEQUENCE [LARGE SCALE GENOMIC DNA]</scope>
    <source>
        <strain evidence="2 3">CBS 102.39</strain>
    </source>
</reference>
<sequence>MSSFSLAGLFTLALAATSMAAPALPSFSFPKPPSGLGKPLAGRLACDPGAAKLVLPTGQTALTAPTDAISYVLLGVGFQNYTCTDAGTYASAGAVADLFDISCLNKVPAIFNSIQDIAYTAWKLAPANVKTLGASAVGYPLLGQHFFATSPSGTGISPVWDFRATSAKGKADAFVLAAKVGNTTAPTGAKDVDWLQLKNVQGSLATQIYRTDTRGGPAPATCKPGSAPITVKYTSKYWLYGGSVKV</sequence>
<keyword evidence="1" id="KW-0732">Signal</keyword>
<keyword evidence="3" id="KW-1185">Reference proteome</keyword>
<feature type="chain" id="PRO_5034455099" description="Malate dehydrogenase" evidence="1">
    <location>
        <begin position="21"/>
        <end position="246"/>
    </location>
</feature>
<organism evidence="2 3">
    <name type="scientific">Agrocybe pediades</name>
    <dbReference type="NCBI Taxonomy" id="84607"/>
    <lineage>
        <taxon>Eukaryota</taxon>
        <taxon>Fungi</taxon>
        <taxon>Dikarya</taxon>
        <taxon>Basidiomycota</taxon>
        <taxon>Agaricomycotina</taxon>
        <taxon>Agaricomycetes</taxon>
        <taxon>Agaricomycetidae</taxon>
        <taxon>Agaricales</taxon>
        <taxon>Agaricineae</taxon>
        <taxon>Strophariaceae</taxon>
        <taxon>Agrocybe</taxon>
    </lineage>
</organism>
<dbReference type="PANTHER" id="PTHR35567">
    <property type="entry name" value="MALATE DEHYDROGENASE (AFU_ORTHOLOGUE AFUA_2G13800)"/>
    <property type="match status" value="1"/>
</dbReference>
<gene>
    <name evidence="2" type="ORF">D9613_007082</name>
</gene>
<evidence type="ECO:0008006" key="4">
    <source>
        <dbReference type="Google" id="ProtNLM"/>
    </source>
</evidence>
<evidence type="ECO:0000313" key="2">
    <source>
        <dbReference type="EMBL" id="KAF4611036.1"/>
    </source>
</evidence>
<name>A0A8H4VHW2_9AGAR</name>
<comment type="caution">
    <text evidence="2">The sequence shown here is derived from an EMBL/GenBank/DDBJ whole genome shotgun (WGS) entry which is preliminary data.</text>
</comment>
<dbReference type="Pfam" id="PF11937">
    <property type="entry name" value="DUF3455"/>
    <property type="match status" value="1"/>
</dbReference>
<proteinExistence type="predicted"/>
<protein>
    <recommendedName>
        <fullName evidence="4">Malate dehydrogenase</fullName>
    </recommendedName>
</protein>
<dbReference type="InterPro" id="IPR021851">
    <property type="entry name" value="DUF3455"/>
</dbReference>
<dbReference type="PANTHER" id="PTHR35567:SF1">
    <property type="entry name" value="CONSERVED FUNGAL PROTEIN (AFU_ORTHOLOGUE AFUA_1G14230)"/>
    <property type="match status" value="1"/>
</dbReference>
<dbReference type="Proteomes" id="UP000521872">
    <property type="component" value="Unassembled WGS sequence"/>
</dbReference>
<evidence type="ECO:0000313" key="3">
    <source>
        <dbReference type="Proteomes" id="UP000521872"/>
    </source>
</evidence>
<accession>A0A8H4VHW2</accession>
<dbReference type="AlphaFoldDB" id="A0A8H4VHW2"/>
<evidence type="ECO:0000256" key="1">
    <source>
        <dbReference type="SAM" id="SignalP"/>
    </source>
</evidence>